<evidence type="ECO:0000256" key="3">
    <source>
        <dbReference type="ARBA" id="ARBA00022692"/>
    </source>
</evidence>
<feature type="transmembrane region" description="Helical" evidence="7">
    <location>
        <begin position="339"/>
        <end position="359"/>
    </location>
</feature>
<keyword evidence="10" id="KW-1185">Reference proteome</keyword>
<feature type="transmembrane region" description="Helical" evidence="7">
    <location>
        <begin position="431"/>
        <end position="452"/>
    </location>
</feature>
<dbReference type="AlphaFoldDB" id="A0A8H7W1H4"/>
<feature type="transmembrane region" description="Helical" evidence="7">
    <location>
        <begin position="207"/>
        <end position="229"/>
    </location>
</feature>
<name>A0A8H7W1H4_9FUNG</name>
<sequence>MNEKSIKNIEKESRTSSSLEEQKQTENVAFVKSEAEKKLVRKLNMRLFPLTMLIIFLQFVDKGALSMAVVLGILEDTNMTYSDYNILSALFFLGFFLFQLPNNYCLQKYPVGKYLGVLVICWGSVTIGTAFGKNFTQLAALRILLGIFEAGSYPGIILIFNTMYRRSEQPACFGFLYVSNGVAAVVGSSSSVGIAKMGTVFGIKAWQWGYIIWGIITIVVGIIIFFFLIDSPDSWFLNLTEEEKLIVEARTRDNAVVRKQTIVVSQYWEALKEPRCWILFAAAIVHNLQNGGLLAYSTVLVQGLGFSAIESIILQIPAGALSASYVLISVYVNRKSQQMVYTAVIFYAVSATGCLLLAVLPHDGIKLLGYYLSWAQAGSYVMLISIIGSTVSGYSKKIFYFGVLMLGYTIGNFSGPLILVDSTRPEYLPAIWGLFAGNIFNALCLLTIRIILVRINKKRAPDRELEPTDVYLNLTDKQDKNYVYSL</sequence>
<evidence type="ECO:0000313" key="10">
    <source>
        <dbReference type="Proteomes" id="UP000613177"/>
    </source>
</evidence>
<keyword evidence="5 7" id="KW-0472">Membrane</keyword>
<evidence type="ECO:0000256" key="1">
    <source>
        <dbReference type="ARBA" id="ARBA00004141"/>
    </source>
</evidence>
<evidence type="ECO:0000256" key="7">
    <source>
        <dbReference type="SAM" id="Phobius"/>
    </source>
</evidence>
<evidence type="ECO:0000313" key="9">
    <source>
        <dbReference type="EMBL" id="KAG2236468.1"/>
    </source>
</evidence>
<feature type="domain" description="Major facilitator superfamily (MFS) profile" evidence="8">
    <location>
        <begin position="47"/>
        <end position="459"/>
    </location>
</feature>
<keyword evidence="2" id="KW-0813">Transport</keyword>
<evidence type="ECO:0000256" key="4">
    <source>
        <dbReference type="ARBA" id="ARBA00022989"/>
    </source>
</evidence>
<dbReference type="PROSITE" id="PS50850">
    <property type="entry name" value="MFS"/>
    <property type="match status" value="1"/>
</dbReference>
<evidence type="ECO:0000256" key="6">
    <source>
        <dbReference type="SAM" id="MobiDB-lite"/>
    </source>
</evidence>
<feature type="transmembrane region" description="Helical" evidence="7">
    <location>
        <begin position="172"/>
        <end position="195"/>
    </location>
</feature>
<dbReference type="PANTHER" id="PTHR43791">
    <property type="entry name" value="PERMEASE-RELATED"/>
    <property type="match status" value="1"/>
</dbReference>
<feature type="transmembrane region" description="Helical" evidence="7">
    <location>
        <begin position="138"/>
        <end position="160"/>
    </location>
</feature>
<dbReference type="GO" id="GO:0022857">
    <property type="term" value="F:transmembrane transporter activity"/>
    <property type="evidence" value="ECO:0007669"/>
    <property type="project" value="InterPro"/>
</dbReference>
<protein>
    <recommendedName>
        <fullName evidence="8">Major facilitator superfamily (MFS) profile domain-containing protein</fullName>
    </recommendedName>
</protein>
<dbReference type="Gene3D" id="1.20.1250.20">
    <property type="entry name" value="MFS general substrate transporter like domains"/>
    <property type="match status" value="1"/>
</dbReference>
<feature type="transmembrane region" description="Helical" evidence="7">
    <location>
        <begin position="371"/>
        <end position="391"/>
    </location>
</feature>
<dbReference type="Pfam" id="PF07690">
    <property type="entry name" value="MFS_1"/>
    <property type="match status" value="1"/>
</dbReference>
<dbReference type="SUPFAM" id="SSF103473">
    <property type="entry name" value="MFS general substrate transporter"/>
    <property type="match status" value="1"/>
</dbReference>
<dbReference type="InterPro" id="IPR020846">
    <property type="entry name" value="MFS_dom"/>
</dbReference>
<comment type="subcellular location">
    <subcellularLocation>
        <location evidence="1">Membrane</location>
        <topology evidence="1">Multi-pass membrane protein</topology>
    </subcellularLocation>
</comment>
<feature type="transmembrane region" description="Helical" evidence="7">
    <location>
        <begin position="276"/>
        <end position="300"/>
    </location>
</feature>
<accession>A0A8H7W1H4</accession>
<dbReference type="PANTHER" id="PTHR43791:SF1">
    <property type="entry name" value="ALLANTOATE PERMEASE"/>
    <property type="match status" value="1"/>
</dbReference>
<evidence type="ECO:0000256" key="2">
    <source>
        <dbReference type="ARBA" id="ARBA00022448"/>
    </source>
</evidence>
<keyword evidence="4 7" id="KW-1133">Transmembrane helix</keyword>
<dbReference type="InterPro" id="IPR011701">
    <property type="entry name" value="MFS"/>
</dbReference>
<comment type="caution">
    <text evidence="9">The sequence shown here is derived from an EMBL/GenBank/DDBJ whole genome shotgun (WGS) entry which is preliminary data.</text>
</comment>
<dbReference type="EMBL" id="JAEPRE010000017">
    <property type="protein sequence ID" value="KAG2236468.1"/>
    <property type="molecule type" value="Genomic_DNA"/>
</dbReference>
<organism evidence="9 10">
    <name type="scientific">Thamnidium elegans</name>
    <dbReference type="NCBI Taxonomy" id="101142"/>
    <lineage>
        <taxon>Eukaryota</taxon>
        <taxon>Fungi</taxon>
        <taxon>Fungi incertae sedis</taxon>
        <taxon>Mucoromycota</taxon>
        <taxon>Mucoromycotina</taxon>
        <taxon>Mucoromycetes</taxon>
        <taxon>Mucorales</taxon>
        <taxon>Mucorineae</taxon>
        <taxon>Mucoraceae</taxon>
        <taxon>Thamnidium</taxon>
    </lineage>
</organism>
<proteinExistence type="predicted"/>
<feature type="transmembrane region" description="Helical" evidence="7">
    <location>
        <begin position="312"/>
        <end position="332"/>
    </location>
</feature>
<feature type="region of interest" description="Disordered" evidence="6">
    <location>
        <begin position="1"/>
        <end position="20"/>
    </location>
</feature>
<reference evidence="9" key="1">
    <citation type="submission" date="2021-01" db="EMBL/GenBank/DDBJ databases">
        <title>Metabolic potential, ecology and presence of endohyphal bacteria is reflected in genomic diversity of Mucoromycotina.</title>
        <authorList>
            <person name="Muszewska A."/>
            <person name="Okrasinska A."/>
            <person name="Steczkiewicz K."/>
            <person name="Drgas O."/>
            <person name="Orlowska M."/>
            <person name="Perlinska-Lenart U."/>
            <person name="Aleksandrzak-Piekarczyk T."/>
            <person name="Szatraj K."/>
            <person name="Zielenkiewicz U."/>
            <person name="Pilsyk S."/>
            <person name="Malc E."/>
            <person name="Mieczkowski P."/>
            <person name="Kruszewska J.S."/>
            <person name="Biernat P."/>
            <person name="Pawlowska J."/>
        </authorList>
    </citation>
    <scope>NUCLEOTIDE SEQUENCE</scope>
    <source>
        <strain evidence="9">WA0000018081</strain>
    </source>
</reference>
<feature type="transmembrane region" description="Helical" evidence="7">
    <location>
        <begin position="47"/>
        <end position="74"/>
    </location>
</feature>
<feature type="transmembrane region" description="Helical" evidence="7">
    <location>
        <begin position="398"/>
        <end position="419"/>
    </location>
</feature>
<gene>
    <name evidence="9" type="ORF">INT48_003259</name>
</gene>
<evidence type="ECO:0000256" key="5">
    <source>
        <dbReference type="ARBA" id="ARBA00023136"/>
    </source>
</evidence>
<dbReference type="GO" id="GO:0016020">
    <property type="term" value="C:membrane"/>
    <property type="evidence" value="ECO:0007669"/>
    <property type="project" value="UniProtKB-SubCell"/>
</dbReference>
<feature type="transmembrane region" description="Helical" evidence="7">
    <location>
        <begin position="114"/>
        <end position="132"/>
    </location>
</feature>
<dbReference type="InterPro" id="IPR036259">
    <property type="entry name" value="MFS_trans_sf"/>
</dbReference>
<dbReference type="Proteomes" id="UP000613177">
    <property type="component" value="Unassembled WGS sequence"/>
</dbReference>
<feature type="transmembrane region" description="Helical" evidence="7">
    <location>
        <begin position="86"/>
        <end position="102"/>
    </location>
</feature>
<keyword evidence="3 7" id="KW-0812">Transmembrane</keyword>
<evidence type="ECO:0000259" key="8">
    <source>
        <dbReference type="PROSITE" id="PS50850"/>
    </source>
</evidence>